<evidence type="ECO:0000313" key="7">
    <source>
        <dbReference type="Proteomes" id="UP000292781"/>
    </source>
</evidence>
<dbReference type="PANTHER" id="PTHR45772:SF2">
    <property type="entry name" value="ABC TRANSPORTER ATP-BINDING PROTEIN"/>
    <property type="match status" value="1"/>
</dbReference>
<keyword evidence="2" id="KW-0813">Transport</keyword>
<dbReference type="PROSITE" id="PS50893">
    <property type="entry name" value="ABC_TRANSPORTER_2"/>
    <property type="match status" value="1"/>
</dbReference>
<dbReference type="Pfam" id="PF12399">
    <property type="entry name" value="BCA_ABC_TP_C"/>
    <property type="match status" value="1"/>
</dbReference>
<feature type="domain" description="ABC transporter" evidence="5">
    <location>
        <begin position="6"/>
        <end position="247"/>
    </location>
</feature>
<evidence type="ECO:0000256" key="1">
    <source>
        <dbReference type="ARBA" id="ARBA00005417"/>
    </source>
</evidence>
<organism evidence="6 7">
    <name type="scientific">Siculibacillus lacustris</name>
    <dbReference type="NCBI Taxonomy" id="1549641"/>
    <lineage>
        <taxon>Bacteria</taxon>
        <taxon>Pseudomonadati</taxon>
        <taxon>Pseudomonadota</taxon>
        <taxon>Alphaproteobacteria</taxon>
        <taxon>Hyphomicrobiales</taxon>
        <taxon>Ancalomicrobiaceae</taxon>
        <taxon>Siculibacillus</taxon>
    </lineage>
</organism>
<evidence type="ECO:0000256" key="3">
    <source>
        <dbReference type="ARBA" id="ARBA00022741"/>
    </source>
</evidence>
<dbReference type="InterPro" id="IPR027417">
    <property type="entry name" value="P-loop_NTPase"/>
</dbReference>
<evidence type="ECO:0000313" key="6">
    <source>
        <dbReference type="EMBL" id="TBW36994.1"/>
    </source>
</evidence>
<comment type="similarity">
    <text evidence="1">Belongs to the ABC transporter superfamily.</text>
</comment>
<sequence length="250" mass="26319">MTAPILRLDDLCKHYGALPVTDHVSLEVGRHEIHAVIGPNGAGKSTLVGEIAGSIVPDHGRVLIDGEDVTGESVAARARRGLARVFQTSRVIKDFSTLDNALLAAIATDGTAFRFLTPVAGETATRERARAALDRVGLADRGDVLAGRLAHGEKRALELAMGLVQAPRLLLLDEPMAGTGREETERLTELLASLAGEVAMLIVEHDMATVFRLADRITVLIGGAVAICGTPAEIRADPTVRSAYLGEGAP</sequence>
<dbReference type="OrthoDB" id="9780942at2"/>
<dbReference type="GO" id="GO:0005886">
    <property type="term" value="C:plasma membrane"/>
    <property type="evidence" value="ECO:0007669"/>
    <property type="project" value="TreeGrafter"/>
</dbReference>
<reference evidence="6 7" key="1">
    <citation type="submission" date="2019-02" db="EMBL/GenBank/DDBJ databases">
        <title>Siculibacillus lacustris gen. nov., sp. nov., a new rosette-forming bacterium isolated from a freshwater crater lake (Lake St. Ana, Romania).</title>
        <authorList>
            <person name="Felfoldi T."/>
            <person name="Marton Z."/>
            <person name="Szabo A."/>
            <person name="Mentes A."/>
            <person name="Boka K."/>
            <person name="Marialigeti K."/>
            <person name="Mathe I."/>
            <person name="Koncz M."/>
            <person name="Schumann P."/>
            <person name="Toth E."/>
        </authorList>
    </citation>
    <scope>NUCLEOTIDE SEQUENCE [LARGE SCALE GENOMIC DNA]</scope>
    <source>
        <strain evidence="6 7">SA-279</strain>
    </source>
</reference>
<dbReference type="RefSeq" id="WP_131309943.1">
    <property type="nucleotide sequence ID" value="NZ_SJFN01000017.1"/>
</dbReference>
<keyword evidence="7" id="KW-1185">Reference proteome</keyword>
<gene>
    <name evidence="6" type="ORF">EYW49_12650</name>
</gene>
<dbReference type="InterPro" id="IPR003439">
    <property type="entry name" value="ABC_transporter-like_ATP-bd"/>
</dbReference>
<evidence type="ECO:0000259" key="5">
    <source>
        <dbReference type="PROSITE" id="PS50893"/>
    </source>
</evidence>
<evidence type="ECO:0000256" key="4">
    <source>
        <dbReference type="ARBA" id="ARBA00022840"/>
    </source>
</evidence>
<dbReference type="PANTHER" id="PTHR45772">
    <property type="entry name" value="CONSERVED COMPONENT OF ABC TRANSPORTER FOR NATURAL AMINO ACIDS-RELATED"/>
    <property type="match status" value="1"/>
</dbReference>
<comment type="caution">
    <text evidence="6">The sequence shown here is derived from an EMBL/GenBank/DDBJ whole genome shotgun (WGS) entry which is preliminary data.</text>
</comment>
<accession>A0A4Q9VNI8</accession>
<dbReference type="Gene3D" id="3.40.50.300">
    <property type="entry name" value="P-loop containing nucleotide triphosphate hydrolases"/>
    <property type="match status" value="1"/>
</dbReference>
<evidence type="ECO:0000256" key="2">
    <source>
        <dbReference type="ARBA" id="ARBA00022448"/>
    </source>
</evidence>
<dbReference type="EMBL" id="SJFN01000017">
    <property type="protein sequence ID" value="TBW36994.1"/>
    <property type="molecule type" value="Genomic_DNA"/>
</dbReference>
<keyword evidence="4 6" id="KW-0067">ATP-binding</keyword>
<dbReference type="InterPro" id="IPR003593">
    <property type="entry name" value="AAA+_ATPase"/>
</dbReference>
<dbReference type="Proteomes" id="UP000292781">
    <property type="component" value="Unassembled WGS sequence"/>
</dbReference>
<dbReference type="Pfam" id="PF00005">
    <property type="entry name" value="ABC_tran"/>
    <property type="match status" value="1"/>
</dbReference>
<dbReference type="GO" id="GO:0005524">
    <property type="term" value="F:ATP binding"/>
    <property type="evidence" value="ECO:0007669"/>
    <property type="project" value="UniProtKB-KW"/>
</dbReference>
<dbReference type="InterPro" id="IPR051120">
    <property type="entry name" value="ABC_AA/LPS_Transport"/>
</dbReference>
<protein>
    <submittedName>
        <fullName evidence="6">ATP-binding cassette domain-containing protein</fullName>
    </submittedName>
</protein>
<dbReference type="SMART" id="SM00382">
    <property type="entry name" value="AAA"/>
    <property type="match status" value="1"/>
</dbReference>
<dbReference type="GO" id="GO:0016887">
    <property type="term" value="F:ATP hydrolysis activity"/>
    <property type="evidence" value="ECO:0007669"/>
    <property type="project" value="InterPro"/>
</dbReference>
<name>A0A4Q9VNI8_9HYPH</name>
<keyword evidence="3" id="KW-0547">Nucleotide-binding</keyword>
<dbReference type="InterPro" id="IPR032823">
    <property type="entry name" value="BCA_ABC_TP_C"/>
</dbReference>
<dbReference type="PROSITE" id="PS00211">
    <property type="entry name" value="ABC_TRANSPORTER_1"/>
    <property type="match status" value="1"/>
</dbReference>
<dbReference type="AlphaFoldDB" id="A0A4Q9VNI8"/>
<dbReference type="InterPro" id="IPR017871">
    <property type="entry name" value="ABC_transporter-like_CS"/>
</dbReference>
<proteinExistence type="inferred from homology"/>
<dbReference type="SUPFAM" id="SSF52540">
    <property type="entry name" value="P-loop containing nucleoside triphosphate hydrolases"/>
    <property type="match status" value="1"/>
</dbReference>